<keyword evidence="2" id="KW-1185">Reference proteome</keyword>
<dbReference type="EMBL" id="CM042010">
    <property type="protein sequence ID" value="KAI3780719.1"/>
    <property type="molecule type" value="Genomic_DNA"/>
</dbReference>
<evidence type="ECO:0000313" key="1">
    <source>
        <dbReference type="EMBL" id="KAI3780719.1"/>
    </source>
</evidence>
<proteinExistence type="predicted"/>
<accession>A0ACB9GB33</accession>
<dbReference type="Proteomes" id="UP001055811">
    <property type="component" value="Linkage Group LG02"/>
</dbReference>
<reference evidence="1 2" key="2">
    <citation type="journal article" date="2022" name="Mol. Ecol. Resour.">
        <title>The genomes of chicory, endive, great burdock and yacon provide insights into Asteraceae paleo-polyploidization history and plant inulin production.</title>
        <authorList>
            <person name="Fan W."/>
            <person name="Wang S."/>
            <person name="Wang H."/>
            <person name="Wang A."/>
            <person name="Jiang F."/>
            <person name="Liu H."/>
            <person name="Zhao H."/>
            <person name="Xu D."/>
            <person name="Zhang Y."/>
        </authorList>
    </citation>
    <scope>NUCLEOTIDE SEQUENCE [LARGE SCALE GENOMIC DNA]</scope>
    <source>
        <strain evidence="2">cv. Punajuju</strain>
        <tissue evidence="1">Leaves</tissue>
    </source>
</reference>
<reference evidence="2" key="1">
    <citation type="journal article" date="2022" name="Mol. Ecol. Resour.">
        <title>The genomes of chicory, endive, great burdock and yacon provide insights into Asteraceae palaeo-polyploidization history and plant inulin production.</title>
        <authorList>
            <person name="Fan W."/>
            <person name="Wang S."/>
            <person name="Wang H."/>
            <person name="Wang A."/>
            <person name="Jiang F."/>
            <person name="Liu H."/>
            <person name="Zhao H."/>
            <person name="Xu D."/>
            <person name="Zhang Y."/>
        </authorList>
    </citation>
    <scope>NUCLEOTIDE SEQUENCE [LARGE SCALE GENOMIC DNA]</scope>
    <source>
        <strain evidence="2">cv. Punajuju</strain>
    </source>
</reference>
<organism evidence="1 2">
    <name type="scientific">Cichorium intybus</name>
    <name type="common">Chicory</name>
    <dbReference type="NCBI Taxonomy" id="13427"/>
    <lineage>
        <taxon>Eukaryota</taxon>
        <taxon>Viridiplantae</taxon>
        <taxon>Streptophyta</taxon>
        <taxon>Embryophyta</taxon>
        <taxon>Tracheophyta</taxon>
        <taxon>Spermatophyta</taxon>
        <taxon>Magnoliopsida</taxon>
        <taxon>eudicotyledons</taxon>
        <taxon>Gunneridae</taxon>
        <taxon>Pentapetalae</taxon>
        <taxon>asterids</taxon>
        <taxon>campanulids</taxon>
        <taxon>Asterales</taxon>
        <taxon>Asteraceae</taxon>
        <taxon>Cichorioideae</taxon>
        <taxon>Cichorieae</taxon>
        <taxon>Cichoriinae</taxon>
        <taxon>Cichorium</taxon>
    </lineage>
</organism>
<gene>
    <name evidence="1" type="ORF">L2E82_10707</name>
</gene>
<evidence type="ECO:0000313" key="2">
    <source>
        <dbReference type="Proteomes" id="UP001055811"/>
    </source>
</evidence>
<comment type="caution">
    <text evidence="1">The sequence shown here is derived from an EMBL/GenBank/DDBJ whole genome shotgun (WGS) entry which is preliminary data.</text>
</comment>
<name>A0ACB9GB33_CICIN</name>
<protein>
    <submittedName>
        <fullName evidence="1">Uncharacterized protein</fullName>
    </submittedName>
</protein>
<sequence>MHPGYFFPKKRAPVKLLFKPSAEASVHVGRLFCRHIPAAGRRSVHHLTPPIGAVDRPVSSAGSVAASPPLFCLKKISDSSNFFPFSQKR</sequence>